<dbReference type="Pfam" id="PF09791">
    <property type="entry name" value="Oxidored-like"/>
    <property type="match status" value="1"/>
</dbReference>
<dbReference type="InterPro" id="IPR019180">
    <property type="entry name" value="Oxidoreductase-like_N"/>
</dbReference>
<organism evidence="2 3">
    <name type="scientific">Silvimonas terrae</name>
    <dbReference type="NCBI Taxonomy" id="300266"/>
    <lineage>
        <taxon>Bacteria</taxon>
        <taxon>Pseudomonadati</taxon>
        <taxon>Pseudomonadota</taxon>
        <taxon>Betaproteobacteria</taxon>
        <taxon>Neisseriales</taxon>
        <taxon>Chitinibacteraceae</taxon>
        <taxon>Silvimonas</taxon>
    </lineage>
</organism>
<dbReference type="EMBL" id="JACHHN010000007">
    <property type="protein sequence ID" value="MBB5192502.1"/>
    <property type="molecule type" value="Genomic_DNA"/>
</dbReference>
<protein>
    <recommendedName>
        <fullName evidence="1">Oxidoreductase-like domain-containing protein</fullName>
    </recommendedName>
</protein>
<evidence type="ECO:0000259" key="1">
    <source>
        <dbReference type="Pfam" id="PF09791"/>
    </source>
</evidence>
<accession>A0A840RJT1</accession>
<dbReference type="AlphaFoldDB" id="A0A840RJT1"/>
<gene>
    <name evidence="2" type="ORF">HNQ50_003246</name>
</gene>
<evidence type="ECO:0000313" key="3">
    <source>
        <dbReference type="Proteomes" id="UP000543030"/>
    </source>
</evidence>
<comment type="caution">
    <text evidence="2">The sequence shown here is derived from an EMBL/GenBank/DDBJ whole genome shotgun (WGS) entry which is preliminary data.</text>
</comment>
<keyword evidence="3" id="KW-1185">Reference proteome</keyword>
<sequence>MSQDKWNDPADPMPEPPYEPALEECCGNGCEPCIFDIYNEALRQYRADLKAWQVRHPEADGFSH</sequence>
<name>A0A840RJT1_9NEIS</name>
<dbReference type="RefSeq" id="WP_184102181.1">
    <property type="nucleotide sequence ID" value="NZ_JACHHN010000007.1"/>
</dbReference>
<feature type="domain" description="Oxidoreductase-like" evidence="1">
    <location>
        <begin position="13"/>
        <end position="52"/>
    </location>
</feature>
<dbReference type="Proteomes" id="UP000543030">
    <property type="component" value="Unassembled WGS sequence"/>
</dbReference>
<reference evidence="2 3" key="1">
    <citation type="submission" date="2020-08" db="EMBL/GenBank/DDBJ databases">
        <title>Genomic Encyclopedia of Type Strains, Phase IV (KMG-IV): sequencing the most valuable type-strain genomes for metagenomic binning, comparative biology and taxonomic classification.</title>
        <authorList>
            <person name="Goeker M."/>
        </authorList>
    </citation>
    <scope>NUCLEOTIDE SEQUENCE [LARGE SCALE GENOMIC DNA]</scope>
    <source>
        <strain evidence="2 3">DSM 18233</strain>
    </source>
</reference>
<proteinExistence type="predicted"/>
<evidence type="ECO:0000313" key="2">
    <source>
        <dbReference type="EMBL" id="MBB5192502.1"/>
    </source>
</evidence>